<accession>A0A0C3BWP2</accession>
<reference evidence="1 2" key="1">
    <citation type="submission" date="2014-04" db="EMBL/GenBank/DDBJ databases">
        <authorList>
            <consortium name="DOE Joint Genome Institute"/>
            <person name="Kuo A."/>
            <person name="Gay G."/>
            <person name="Dore J."/>
            <person name="Kohler A."/>
            <person name="Nagy L.G."/>
            <person name="Floudas D."/>
            <person name="Copeland A."/>
            <person name="Barry K.W."/>
            <person name="Cichocki N."/>
            <person name="Veneault-Fourrey C."/>
            <person name="LaButti K."/>
            <person name="Lindquist E.A."/>
            <person name="Lipzen A."/>
            <person name="Lundell T."/>
            <person name="Morin E."/>
            <person name="Murat C."/>
            <person name="Sun H."/>
            <person name="Tunlid A."/>
            <person name="Henrissat B."/>
            <person name="Grigoriev I.V."/>
            <person name="Hibbett D.S."/>
            <person name="Martin F."/>
            <person name="Nordberg H.P."/>
            <person name="Cantor M.N."/>
            <person name="Hua S.X."/>
        </authorList>
    </citation>
    <scope>NUCLEOTIDE SEQUENCE [LARGE SCALE GENOMIC DNA]</scope>
    <source>
        <strain evidence="2">h7</strain>
    </source>
</reference>
<gene>
    <name evidence="1" type="ORF">M413DRAFT_31553</name>
</gene>
<reference evidence="2" key="2">
    <citation type="submission" date="2015-01" db="EMBL/GenBank/DDBJ databases">
        <title>Evolutionary Origins and Diversification of the Mycorrhizal Mutualists.</title>
        <authorList>
            <consortium name="DOE Joint Genome Institute"/>
            <consortium name="Mycorrhizal Genomics Consortium"/>
            <person name="Kohler A."/>
            <person name="Kuo A."/>
            <person name="Nagy L.G."/>
            <person name="Floudas D."/>
            <person name="Copeland A."/>
            <person name="Barry K.W."/>
            <person name="Cichocki N."/>
            <person name="Veneault-Fourrey C."/>
            <person name="LaButti K."/>
            <person name="Lindquist E.A."/>
            <person name="Lipzen A."/>
            <person name="Lundell T."/>
            <person name="Morin E."/>
            <person name="Murat C."/>
            <person name="Riley R."/>
            <person name="Ohm R."/>
            <person name="Sun H."/>
            <person name="Tunlid A."/>
            <person name="Henrissat B."/>
            <person name="Grigoriev I.V."/>
            <person name="Hibbett D.S."/>
            <person name="Martin F."/>
        </authorList>
    </citation>
    <scope>NUCLEOTIDE SEQUENCE [LARGE SCALE GENOMIC DNA]</scope>
    <source>
        <strain evidence="2">h7</strain>
    </source>
</reference>
<proteinExistence type="predicted"/>
<dbReference type="EMBL" id="KN831804">
    <property type="protein sequence ID" value="KIM36499.1"/>
    <property type="molecule type" value="Genomic_DNA"/>
</dbReference>
<sequence>MLDPHVGLINILSISPIPITIGRDRAVDLNSRHLFPFHENHPFRLAGPSPAVVPMARFLEKWDVFTSGILGDLDWTNVVVAGGAVAACLAPTGLQDMTNMELMGMYQSDIYSGSDIDLFLYGLSHEQAIDKMRAIEDQVRARAYFPTICVRRSHTISIHTTFPARPVQIVLRLYHSPAEILAGFDIDAVCCAFDGTHVWMNPRSLSAFVRHANTVDMTRRSASYEVRLAKYAHRGFEVLFSDLRRDEIDLESEVFDPQRSTFPSGLARLLILEQMNMSPESYPNLTYPLGYRARMNINDHIMEPPPLGEVDLAVVHLAPSDYDFFWRALPYGRGWDAQRIKSLSDRLDNKLNYVRRMNSQRRLHYHVIYAGTMDSCLGRFCRTCPVPETDEEREVVEQESGCCIYGSVRFLETNPGQQSMIGSFNPINFGDWAAEAYQRRTHPAPA</sequence>
<keyword evidence="2" id="KW-1185">Reference proteome</keyword>
<dbReference type="AlphaFoldDB" id="A0A0C3BWP2"/>
<protein>
    <submittedName>
        <fullName evidence="1">Uncharacterized protein</fullName>
    </submittedName>
</protein>
<evidence type="ECO:0000313" key="1">
    <source>
        <dbReference type="EMBL" id="KIM36499.1"/>
    </source>
</evidence>
<organism evidence="1 2">
    <name type="scientific">Hebeloma cylindrosporum</name>
    <dbReference type="NCBI Taxonomy" id="76867"/>
    <lineage>
        <taxon>Eukaryota</taxon>
        <taxon>Fungi</taxon>
        <taxon>Dikarya</taxon>
        <taxon>Basidiomycota</taxon>
        <taxon>Agaricomycotina</taxon>
        <taxon>Agaricomycetes</taxon>
        <taxon>Agaricomycetidae</taxon>
        <taxon>Agaricales</taxon>
        <taxon>Agaricineae</taxon>
        <taxon>Hymenogastraceae</taxon>
        <taxon>Hebeloma</taxon>
    </lineage>
</organism>
<dbReference type="STRING" id="686832.A0A0C3BWP2"/>
<name>A0A0C3BWP2_HEBCY</name>
<dbReference type="PANTHER" id="PTHR43558:SF6">
    <property type="entry name" value="REDUCTASE, PUTATIVE (AFU_ORTHOLOGUE AFUA_3G10540)-RELATED"/>
    <property type="match status" value="1"/>
</dbReference>
<dbReference type="InterPro" id="IPR053354">
    <property type="entry name" value="MGDG_epimerase"/>
</dbReference>
<dbReference type="PANTHER" id="PTHR43558">
    <property type="entry name" value="REDUCTASE, PUTATIVE (AFU_ORTHOLOGUE AFUA_3G10540)-RELATED"/>
    <property type="match status" value="1"/>
</dbReference>
<dbReference type="Proteomes" id="UP000053424">
    <property type="component" value="Unassembled WGS sequence"/>
</dbReference>
<evidence type="ECO:0000313" key="2">
    <source>
        <dbReference type="Proteomes" id="UP000053424"/>
    </source>
</evidence>
<dbReference type="HOGENOM" id="CLU_036464_0_0_1"/>
<dbReference type="OrthoDB" id="539213at2759"/>